<dbReference type="PANTHER" id="PTHR48105">
    <property type="entry name" value="THIOREDOXIN REDUCTASE 1-RELATED-RELATED"/>
    <property type="match status" value="1"/>
</dbReference>
<dbReference type="PRINTS" id="PR00469">
    <property type="entry name" value="PNDRDTASEII"/>
</dbReference>
<evidence type="ECO:0000313" key="4">
    <source>
        <dbReference type="EMBL" id="PJJ40893.1"/>
    </source>
</evidence>
<keyword evidence="2" id="KW-0560">Oxidoreductase</keyword>
<evidence type="ECO:0000313" key="5">
    <source>
        <dbReference type="Proteomes" id="UP000231134"/>
    </source>
</evidence>
<dbReference type="SUPFAM" id="SSF51905">
    <property type="entry name" value="FAD/NAD(P)-binding domain"/>
    <property type="match status" value="1"/>
</dbReference>
<dbReference type="InterPro" id="IPR036188">
    <property type="entry name" value="FAD/NAD-bd_sf"/>
</dbReference>
<evidence type="ECO:0000259" key="3">
    <source>
        <dbReference type="Pfam" id="PF07992"/>
    </source>
</evidence>
<accession>A0A2M9A5G5</accession>
<organism evidence="4 5">
    <name type="scientific">Hallerella succinigenes</name>
    <dbReference type="NCBI Taxonomy" id="1896222"/>
    <lineage>
        <taxon>Bacteria</taxon>
        <taxon>Pseudomonadati</taxon>
        <taxon>Fibrobacterota</taxon>
        <taxon>Fibrobacteria</taxon>
        <taxon>Fibrobacterales</taxon>
        <taxon>Fibrobacteraceae</taxon>
        <taxon>Hallerella</taxon>
    </lineage>
</organism>
<dbReference type="InterPro" id="IPR050097">
    <property type="entry name" value="Ferredoxin-NADP_redctase_2"/>
</dbReference>
<name>A0A2M9A5G5_9BACT</name>
<feature type="domain" description="FAD/NAD(P)-binding" evidence="3">
    <location>
        <begin position="5"/>
        <end position="278"/>
    </location>
</feature>
<keyword evidence="1" id="KW-0285">Flavoprotein</keyword>
<dbReference type="OrthoDB" id="9806179at2"/>
<dbReference type="Gene3D" id="3.50.50.60">
    <property type="entry name" value="FAD/NAD(P)-binding domain"/>
    <property type="match status" value="2"/>
</dbReference>
<sequence length="300" mass="31203">MQNNFDVLIVGKGPAGISAALYALRSGLSVLIVAKDTGALARAHAIANYYGFEEPITGAELERRGEAQATALGAEIFTGEVLDLMFADQFHARVKGADGEREFLAKSVVVAAGSVRAKAPVSGLDAFEGKGVSYCAVCDGFFYRKKNVVVLGSGAYALSEAKELLPLAAQVSICTLGEEPKVEIPAEYAVEKEKIVAVEGDDHVQKIRFASGKEIPVDGIFVALGTASAADLARKTGAAVQSNKLVVDEKLMTTVPGLFAAGDCLGGILQVAVAVGEGAKAGLAVVEYLRQLRTKEGAAK</sequence>
<dbReference type="GO" id="GO:0016491">
    <property type="term" value="F:oxidoreductase activity"/>
    <property type="evidence" value="ECO:0007669"/>
    <property type="project" value="UniProtKB-KW"/>
</dbReference>
<reference evidence="4 5" key="1">
    <citation type="submission" date="2017-11" db="EMBL/GenBank/DDBJ databases">
        <title>Animal gut microbial communities from fecal samples from Wisconsin, USA.</title>
        <authorList>
            <person name="Neumann A."/>
        </authorList>
    </citation>
    <scope>NUCLEOTIDE SEQUENCE [LARGE SCALE GENOMIC DNA]</scope>
    <source>
        <strain evidence="4 5">UWS3</strain>
    </source>
</reference>
<dbReference type="EMBL" id="PGEX01000001">
    <property type="protein sequence ID" value="PJJ40893.1"/>
    <property type="molecule type" value="Genomic_DNA"/>
</dbReference>
<keyword evidence="5" id="KW-1185">Reference proteome</keyword>
<dbReference type="Pfam" id="PF07992">
    <property type="entry name" value="Pyr_redox_2"/>
    <property type="match status" value="1"/>
</dbReference>
<dbReference type="AlphaFoldDB" id="A0A2M9A5G5"/>
<evidence type="ECO:0000256" key="1">
    <source>
        <dbReference type="ARBA" id="ARBA00022630"/>
    </source>
</evidence>
<proteinExistence type="predicted"/>
<dbReference type="RefSeq" id="WP_100424928.1">
    <property type="nucleotide sequence ID" value="NZ_PGEX01000001.1"/>
</dbReference>
<comment type="caution">
    <text evidence="4">The sequence shown here is derived from an EMBL/GenBank/DDBJ whole genome shotgun (WGS) entry which is preliminary data.</text>
</comment>
<protein>
    <submittedName>
        <fullName evidence="4">Thioredoxin reductase (NADPH)</fullName>
    </submittedName>
</protein>
<evidence type="ECO:0000256" key="2">
    <source>
        <dbReference type="ARBA" id="ARBA00023002"/>
    </source>
</evidence>
<dbReference type="Proteomes" id="UP000231134">
    <property type="component" value="Unassembled WGS sequence"/>
</dbReference>
<dbReference type="PRINTS" id="PR00368">
    <property type="entry name" value="FADPNR"/>
</dbReference>
<gene>
    <name evidence="4" type="ORF">BGX16_0845</name>
</gene>
<dbReference type="InterPro" id="IPR023753">
    <property type="entry name" value="FAD/NAD-binding_dom"/>
</dbReference>